<reference evidence="3" key="2">
    <citation type="submission" date="2018-05" db="EMBL/GenBank/DDBJ databases">
        <title>OmerRS3 (Oryza meridionalis Reference Sequence Version 3).</title>
        <authorList>
            <person name="Zhang J."/>
            <person name="Kudrna D."/>
            <person name="Lee S."/>
            <person name="Talag J."/>
            <person name="Welchert J."/>
            <person name="Wing R.A."/>
        </authorList>
    </citation>
    <scope>NUCLEOTIDE SEQUENCE [LARGE SCALE GENOMIC DNA]</scope>
    <source>
        <strain evidence="3">cv. OR44</strain>
    </source>
</reference>
<protein>
    <recommendedName>
        <fullName evidence="2">PGG domain-containing protein</fullName>
    </recommendedName>
</protein>
<dbReference type="AlphaFoldDB" id="A0A0E0EQ99"/>
<proteinExistence type="predicted"/>
<dbReference type="HOGENOM" id="CLU_1878744_0_0_1"/>
<feature type="domain" description="PGG" evidence="2">
    <location>
        <begin position="1"/>
        <end position="87"/>
    </location>
</feature>
<dbReference type="Gramene" id="OMERI09G02930.1">
    <property type="protein sequence ID" value="OMERI09G02930.1"/>
    <property type="gene ID" value="OMERI09G02930"/>
</dbReference>
<keyword evidence="1" id="KW-0812">Transmembrane</keyword>
<dbReference type="GO" id="GO:0016020">
    <property type="term" value="C:membrane"/>
    <property type="evidence" value="ECO:0007669"/>
    <property type="project" value="TreeGrafter"/>
</dbReference>
<feature type="transmembrane region" description="Helical" evidence="1">
    <location>
        <begin position="62"/>
        <end position="86"/>
    </location>
</feature>
<evidence type="ECO:0000256" key="1">
    <source>
        <dbReference type="SAM" id="Phobius"/>
    </source>
</evidence>
<sequence>MPGGYRADDHHHGGAPTLAGGYAFSAFVVANALAFVCSLLATLGLMYAGLESVDFTNRSWHFTVTVGLVRSSIRSLAIAFALGNYVVLAPVAPRTATAVCVFASSILAYGGINTGLMPVTVLARTTVMNRKSVTKM</sequence>
<dbReference type="Pfam" id="PF13962">
    <property type="entry name" value="PGG"/>
    <property type="match status" value="1"/>
</dbReference>
<organism evidence="3">
    <name type="scientific">Oryza meridionalis</name>
    <dbReference type="NCBI Taxonomy" id="40149"/>
    <lineage>
        <taxon>Eukaryota</taxon>
        <taxon>Viridiplantae</taxon>
        <taxon>Streptophyta</taxon>
        <taxon>Embryophyta</taxon>
        <taxon>Tracheophyta</taxon>
        <taxon>Spermatophyta</taxon>
        <taxon>Magnoliopsida</taxon>
        <taxon>Liliopsida</taxon>
        <taxon>Poales</taxon>
        <taxon>Poaceae</taxon>
        <taxon>BOP clade</taxon>
        <taxon>Oryzoideae</taxon>
        <taxon>Oryzeae</taxon>
        <taxon>Oryzinae</taxon>
        <taxon>Oryza</taxon>
    </lineage>
</organism>
<evidence type="ECO:0000313" key="3">
    <source>
        <dbReference type="EnsemblPlants" id="OMERI09G02930.1"/>
    </source>
</evidence>
<name>A0A0E0EQ99_9ORYZ</name>
<accession>A0A0E0EQ99</accession>
<dbReference type="InterPro" id="IPR026961">
    <property type="entry name" value="PGG_dom"/>
</dbReference>
<keyword evidence="4" id="KW-1185">Reference proteome</keyword>
<dbReference type="PANTHER" id="PTHR24177:SF385">
    <property type="entry name" value="OS09G0329266 PROTEIN"/>
    <property type="match status" value="1"/>
</dbReference>
<dbReference type="STRING" id="40149.A0A0E0EQ99"/>
<feature type="transmembrane region" description="Helical" evidence="1">
    <location>
        <begin position="106"/>
        <end position="127"/>
    </location>
</feature>
<keyword evidence="1" id="KW-1133">Transmembrane helix</keyword>
<feature type="transmembrane region" description="Helical" evidence="1">
    <location>
        <begin position="22"/>
        <end position="50"/>
    </location>
</feature>
<evidence type="ECO:0000313" key="4">
    <source>
        <dbReference type="Proteomes" id="UP000008021"/>
    </source>
</evidence>
<keyword evidence="1" id="KW-0472">Membrane</keyword>
<evidence type="ECO:0000259" key="2">
    <source>
        <dbReference type="Pfam" id="PF13962"/>
    </source>
</evidence>
<reference evidence="3" key="1">
    <citation type="submission" date="2015-04" db="UniProtKB">
        <authorList>
            <consortium name="EnsemblPlants"/>
        </authorList>
    </citation>
    <scope>IDENTIFICATION</scope>
</reference>
<dbReference type="Proteomes" id="UP000008021">
    <property type="component" value="Chromosome 9"/>
</dbReference>
<dbReference type="PANTHER" id="PTHR24177">
    <property type="entry name" value="CASKIN"/>
    <property type="match status" value="1"/>
</dbReference>
<dbReference type="EnsemblPlants" id="OMERI09G02930.1">
    <property type="protein sequence ID" value="OMERI09G02930.1"/>
    <property type="gene ID" value="OMERI09G02930"/>
</dbReference>